<dbReference type="Pfam" id="PF19777">
    <property type="entry name" value="DUF6263"/>
    <property type="match status" value="1"/>
</dbReference>
<dbReference type="AlphaFoldDB" id="A0A5C5XR23"/>
<evidence type="ECO:0008006" key="4">
    <source>
        <dbReference type="Google" id="ProtNLM"/>
    </source>
</evidence>
<feature type="chain" id="PRO_5022955182" description="SLA1 homology domain-containing protein" evidence="1">
    <location>
        <begin position="29"/>
        <end position="302"/>
    </location>
</feature>
<comment type="caution">
    <text evidence="2">The sequence shown here is derived from an EMBL/GenBank/DDBJ whole genome shotgun (WGS) entry which is preliminary data.</text>
</comment>
<evidence type="ECO:0000313" key="3">
    <source>
        <dbReference type="Proteomes" id="UP000316095"/>
    </source>
</evidence>
<protein>
    <recommendedName>
        <fullName evidence="4">SLA1 homology domain-containing protein</fullName>
    </recommendedName>
</protein>
<reference evidence="2 3" key="1">
    <citation type="submission" date="2019-02" db="EMBL/GenBank/DDBJ databases">
        <title>Deep-cultivation of Planctomycetes and their phenomic and genomic characterization uncovers novel biology.</title>
        <authorList>
            <person name="Wiegand S."/>
            <person name="Jogler M."/>
            <person name="Boedeker C."/>
            <person name="Pinto D."/>
            <person name="Vollmers J."/>
            <person name="Rivas-Marin E."/>
            <person name="Kohn T."/>
            <person name="Peeters S.H."/>
            <person name="Heuer A."/>
            <person name="Rast P."/>
            <person name="Oberbeckmann S."/>
            <person name="Bunk B."/>
            <person name="Jeske O."/>
            <person name="Meyerdierks A."/>
            <person name="Storesund J.E."/>
            <person name="Kallscheuer N."/>
            <person name="Luecker S."/>
            <person name="Lage O.M."/>
            <person name="Pohl T."/>
            <person name="Merkel B.J."/>
            <person name="Hornburger P."/>
            <person name="Mueller R.-W."/>
            <person name="Bruemmer F."/>
            <person name="Labrenz M."/>
            <person name="Spormann A.M."/>
            <person name="Op Den Camp H."/>
            <person name="Overmann J."/>
            <person name="Amann R."/>
            <person name="Jetten M.S.M."/>
            <person name="Mascher T."/>
            <person name="Medema M.H."/>
            <person name="Devos D.P."/>
            <person name="Kaster A.-K."/>
            <person name="Ovreas L."/>
            <person name="Rohde M."/>
            <person name="Galperin M.Y."/>
            <person name="Jogler C."/>
        </authorList>
    </citation>
    <scope>NUCLEOTIDE SEQUENCE [LARGE SCALE GENOMIC DNA]</scope>
    <source>
        <strain evidence="2 3">Pan54</strain>
    </source>
</reference>
<dbReference type="Proteomes" id="UP000316095">
    <property type="component" value="Unassembled WGS sequence"/>
</dbReference>
<proteinExistence type="predicted"/>
<dbReference type="RefSeq" id="WP_146505907.1">
    <property type="nucleotide sequence ID" value="NZ_SJPG01000001.1"/>
</dbReference>
<accession>A0A5C5XR23</accession>
<keyword evidence="3" id="KW-1185">Reference proteome</keyword>
<name>A0A5C5XR23_9PLAN</name>
<dbReference type="EMBL" id="SJPG01000001">
    <property type="protein sequence ID" value="TWT64172.1"/>
    <property type="molecule type" value="Genomic_DNA"/>
</dbReference>
<organism evidence="2 3">
    <name type="scientific">Rubinisphaera italica</name>
    <dbReference type="NCBI Taxonomy" id="2527969"/>
    <lineage>
        <taxon>Bacteria</taxon>
        <taxon>Pseudomonadati</taxon>
        <taxon>Planctomycetota</taxon>
        <taxon>Planctomycetia</taxon>
        <taxon>Planctomycetales</taxon>
        <taxon>Planctomycetaceae</taxon>
        <taxon>Rubinisphaera</taxon>
    </lineage>
</organism>
<feature type="signal peptide" evidence="1">
    <location>
        <begin position="1"/>
        <end position="28"/>
    </location>
</feature>
<sequence length="302" mass="34112" precursor="true">MFFQNSQIFRCLMLVAISLAGSSDFARAEDPAEAKYHLQYQFEQGHFVKYHVQDRSAYTTRKKEIAETVRNESQQWRHYRVIAINEAGEATLELMIDRARLVAQFDDSKPTIFDSADPNLQPPKMQSILSSIGKPLCRMRVNEQGELVHVQSLNGDKSLENDPAINFLVVFPEHDVALGETWTQTLEVEVPVTDKLKEKVKLLRKYTLESVKEDVAHINVYTILTTIIRDPAVKTRLMTQTPSGSVEFDMSRGVMISRTLSVDDQVVGAFGAGTLVHAQNERIEKLQQETAVSEKAEAVSKN</sequence>
<evidence type="ECO:0000313" key="2">
    <source>
        <dbReference type="EMBL" id="TWT64172.1"/>
    </source>
</evidence>
<dbReference type="InterPro" id="IPR046230">
    <property type="entry name" value="DUF6263"/>
</dbReference>
<keyword evidence="1" id="KW-0732">Signal</keyword>
<evidence type="ECO:0000256" key="1">
    <source>
        <dbReference type="SAM" id="SignalP"/>
    </source>
</evidence>
<dbReference type="OrthoDB" id="250033at2"/>
<gene>
    <name evidence="2" type="ORF">Pan54_49330</name>
</gene>